<comment type="cofactor">
    <cofactor evidence="8">
        <name>Zn(2+)</name>
        <dbReference type="ChEBI" id="CHEBI:29105"/>
    </cofactor>
    <text evidence="8">Binds 1 zinc ion per subunit.</text>
</comment>
<feature type="domain" description="Phosphomannose isomerase type I catalytic" evidence="9">
    <location>
        <begin position="3"/>
        <end position="142"/>
    </location>
</feature>
<dbReference type="EMBL" id="VHIR01000003">
    <property type="protein sequence ID" value="TQE44210.1"/>
    <property type="molecule type" value="Genomic_DNA"/>
</dbReference>
<feature type="binding site" evidence="8">
    <location>
        <position position="88"/>
    </location>
    <ligand>
        <name>Zn(2+)</name>
        <dbReference type="ChEBI" id="CHEBI:29105"/>
    </ligand>
</feature>
<evidence type="ECO:0000256" key="7">
    <source>
        <dbReference type="PIRSR" id="PIRSR001480-1"/>
    </source>
</evidence>
<evidence type="ECO:0000256" key="2">
    <source>
        <dbReference type="ARBA" id="ARBA00010772"/>
    </source>
</evidence>
<dbReference type="InterPro" id="IPR011051">
    <property type="entry name" value="RmlC_Cupin_sf"/>
</dbReference>
<feature type="binding site" evidence="8">
    <location>
        <position position="256"/>
    </location>
    <ligand>
        <name>Zn(2+)</name>
        <dbReference type="ChEBI" id="CHEBI:29105"/>
    </ligand>
</feature>
<feature type="binding site" evidence="8">
    <location>
        <position position="125"/>
    </location>
    <ligand>
        <name>Zn(2+)</name>
        <dbReference type="ChEBI" id="CHEBI:29105"/>
    </ligand>
</feature>
<dbReference type="GO" id="GO:0005829">
    <property type="term" value="C:cytosol"/>
    <property type="evidence" value="ECO:0007669"/>
    <property type="project" value="TreeGrafter"/>
</dbReference>
<dbReference type="InterPro" id="IPR014710">
    <property type="entry name" value="RmlC-like_jellyroll"/>
</dbReference>
<dbReference type="PANTHER" id="PTHR10309:SF0">
    <property type="entry name" value="MANNOSE-6-PHOSPHATE ISOMERASE"/>
    <property type="match status" value="1"/>
</dbReference>
<evidence type="ECO:0000256" key="6">
    <source>
        <dbReference type="ARBA" id="ARBA00023235"/>
    </source>
</evidence>
<dbReference type="GO" id="GO:0004476">
    <property type="term" value="F:mannose-6-phosphate isomerase activity"/>
    <property type="evidence" value="ECO:0007669"/>
    <property type="project" value="UniProtKB-EC"/>
</dbReference>
<dbReference type="Pfam" id="PF20512">
    <property type="entry name" value="PMI_typeI_hel"/>
    <property type="match status" value="1"/>
</dbReference>
<protein>
    <recommendedName>
        <fullName evidence="3">mannose-6-phosphate isomerase</fullName>
        <ecNumber evidence="3">5.3.1.8</ecNumber>
    </recommendedName>
</protein>
<dbReference type="InterPro" id="IPR046458">
    <property type="entry name" value="PMI_typeI_hel"/>
</dbReference>
<evidence type="ECO:0000256" key="3">
    <source>
        <dbReference type="ARBA" id="ARBA00011956"/>
    </source>
</evidence>
<dbReference type="PRINTS" id="PR00714">
    <property type="entry name" value="MAN6PISMRASE"/>
</dbReference>
<evidence type="ECO:0000256" key="5">
    <source>
        <dbReference type="ARBA" id="ARBA00022833"/>
    </source>
</evidence>
<keyword evidence="4 8" id="KW-0479">Metal-binding</keyword>
<dbReference type="SUPFAM" id="SSF51182">
    <property type="entry name" value="RmlC-like cupins"/>
    <property type="match status" value="1"/>
</dbReference>
<evidence type="ECO:0000313" key="12">
    <source>
        <dbReference type="Proteomes" id="UP000318080"/>
    </source>
</evidence>
<name>A0A540R8Y7_9CORY</name>
<evidence type="ECO:0000259" key="10">
    <source>
        <dbReference type="Pfam" id="PF20512"/>
    </source>
</evidence>
<proteinExistence type="inferred from homology"/>
<evidence type="ECO:0000256" key="8">
    <source>
        <dbReference type="PIRSR" id="PIRSR001480-2"/>
    </source>
</evidence>
<dbReference type="PIRSF" id="PIRSF001480">
    <property type="entry name" value="Mannose-6-phosphate_isomerase"/>
    <property type="match status" value="1"/>
</dbReference>
<feature type="active site" evidence="7">
    <location>
        <position position="275"/>
    </location>
</feature>
<accession>A0A540R8Y7</accession>
<organism evidence="11 12">
    <name type="scientific">Corynebacterium phoceense</name>
    <dbReference type="NCBI Taxonomy" id="1686286"/>
    <lineage>
        <taxon>Bacteria</taxon>
        <taxon>Bacillati</taxon>
        <taxon>Actinomycetota</taxon>
        <taxon>Actinomycetes</taxon>
        <taxon>Mycobacteriales</taxon>
        <taxon>Corynebacteriaceae</taxon>
        <taxon>Corynebacterium</taxon>
    </lineage>
</organism>
<reference evidence="11 12" key="1">
    <citation type="submission" date="2019-06" db="EMBL/GenBank/DDBJ databases">
        <title>Draft genome of C. phoceense Strain 272.</title>
        <authorList>
            <person name="Pacheco L.G.C."/>
            <person name="Barberis C.M."/>
            <person name="Almuzara M.N."/>
            <person name="Traglia G.M."/>
            <person name="Santos C.S."/>
            <person name="Rocha D.J.P.G."/>
            <person name="Aguiar E.R.G.R."/>
            <person name="Vay C.A."/>
        </authorList>
    </citation>
    <scope>NUCLEOTIDE SEQUENCE [LARGE SCALE GENOMIC DNA]</scope>
    <source>
        <strain evidence="11 12">272</strain>
    </source>
</reference>
<dbReference type="RefSeq" id="WP_070539521.1">
    <property type="nucleotide sequence ID" value="NZ_JADPQA010000009.1"/>
</dbReference>
<comment type="catalytic activity">
    <reaction evidence="1">
        <text>D-mannose 6-phosphate = D-fructose 6-phosphate</text>
        <dbReference type="Rhea" id="RHEA:12356"/>
        <dbReference type="ChEBI" id="CHEBI:58735"/>
        <dbReference type="ChEBI" id="CHEBI:61527"/>
        <dbReference type="EC" id="5.3.1.8"/>
    </reaction>
</comment>
<keyword evidence="12" id="KW-1185">Reference proteome</keyword>
<evidence type="ECO:0000256" key="4">
    <source>
        <dbReference type="ARBA" id="ARBA00022723"/>
    </source>
</evidence>
<dbReference type="InterPro" id="IPR016305">
    <property type="entry name" value="Mannose-6-P_Isomerase"/>
</dbReference>
<evidence type="ECO:0000259" key="9">
    <source>
        <dbReference type="Pfam" id="PF20511"/>
    </source>
</evidence>
<dbReference type="Gene3D" id="2.60.120.10">
    <property type="entry name" value="Jelly Rolls"/>
    <property type="match status" value="2"/>
</dbReference>
<dbReference type="AlphaFoldDB" id="A0A540R8Y7"/>
<feature type="domain" description="Phosphomannose isomerase type I helical insertion" evidence="10">
    <location>
        <begin position="162"/>
        <end position="237"/>
    </location>
</feature>
<dbReference type="STRING" id="1686286.GCA_900092335_00909"/>
<dbReference type="Proteomes" id="UP000318080">
    <property type="component" value="Unassembled WGS sequence"/>
</dbReference>
<comment type="similarity">
    <text evidence="2">Belongs to the mannose-6-phosphate isomerase type 1 family.</text>
</comment>
<comment type="caution">
    <text evidence="11">The sequence shown here is derived from an EMBL/GenBank/DDBJ whole genome shotgun (WGS) entry which is preliminary data.</text>
</comment>
<dbReference type="EC" id="5.3.1.8" evidence="3"/>
<evidence type="ECO:0000313" key="11">
    <source>
        <dbReference type="EMBL" id="TQE44210.1"/>
    </source>
</evidence>
<dbReference type="CDD" id="cd07011">
    <property type="entry name" value="cupin_PMI_type_I_N"/>
    <property type="match status" value="1"/>
</dbReference>
<dbReference type="InterPro" id="IPR001250">
    <property type="entry name" value="Man6P_Isoase-1"/>
</dbReference>
<dbReference type="PANTHER" id="PTHR10309">
    <property type="entry name" value="MANNOSE-6-PHOSPHATE ISOMERASE"/>
    <property type="match status" value="1"/>
</dbReference>
<gene>
    <name evidence="11" type="primary">manA</name>
    <name evidence="11" type="ORF">EJK80_03515</name>
</gene>
<dbReference type="NCBIfam" id="TIGR00218">
    <property type="entry name" value="manA"/>
    <property type="match status" value="1"/>
</dbReference>
<dbReference type="Gene3D" id="1.10.441.10">
    <property type="entry name" value="Phosphomannose Isomerase, domain 2"/>
    <property type="match status" value="1"/>
</dbReference>
<keyword evidence="5 8" id="KW-0862">Zinc</keyword>
<dbReference type="InterPro" id="IPR046457">
    <property type="entry name" value="PMI_typeI_cat"/>
</dbReference>
<dbReference type="GO" id="GO:0008270">
    <property type="term" value="F:zinc ion binding"/>
    <property type="evidence" value="ECO:0007669"/>
    <property type="project" value="InterPro"/>
</dbReference>
<sequence length="399" mass="42512">MDKIVPAARRYSWGSRTLIPELVGSEPSGQPLAELWYGAHPGDPSTIAETGARLDEVIDADPRSVAPWAGGLPFLMKILAADDVLSLQAHPSPEQAAEGFARENALGIALDDAKRNYKDGSHKPEIIIALSPFYAMAGFRPLARTRELFAALECPELDRYQSMLSPEETPDAEEGNLRALFTTWITIPSAARRELIDAIVAAAPRVPEGWMSRVMDTVLHINEQYPGDIGVLGALLLNHIELAPGEAVYLDAGQLHAYVHGLGVEVMANSDNVLRGGLTPKYVDVPELVKVLKFAALEEPRVHPQQLGDGLSVAATVAEEYITPADEFTVDRYELPAGATGTLNPTGPAIALCTHGTVTLGETSLAPGEAAWLPVTDGPVTVTVDSAAAAPAQLFVARA</sequence>
<dbReference type="GO" id="GO:0009298">
    <property type="term" value="P:GDP-mannose biosynthetic process"/>
    <property type="evidence" value="ECO:0007669"/>
    <property type="project" value="InterPro"/>
</dbReference>
<evidence type="ECO:0000256" key="1">
    <source>
        <dbReference type="ARBA" id="ARBA00000757"/>
    </source>
</evidence>
<keyword evidence="6 11" id="KW-0413">Isomerase</keyword>
<dbReference type="GO" id="GO:0005975">
    <property type="term" value="P:carbohydrate metabolic process"/>
    <property type="evidence" value="ECO:0007669"/>
    <property type="project" value="InterPro"/>
</dbReference>
<dbReference type="Pfam" id="PF20511">
    <property type="entry name" value="PMI_typeI_cat"/>
    <property type="match status" value="1"/>
</dbReference>
<feature type="binding site" evidence="8">
    <location>
        <position position="90"/>
    </location>
    <ligand>
        <name>Zn(2+)</name>
        <dbReference type="ChEBI" id="CHEBI:29105"/>
    </ligand>
</feature>